<reference evidence="2 3" key="1">
    <citation type="submission" date="2016-10" db="EMBL/GenBank/DDBJ databases">
        <title>Reductive evolution of mitochondrial metabolism and differential evolution of invasion-related proteins in Cryptosporidium.</title>
        <authorList>
            <person name="Liu S."/>
            <person name="Roellig D.M."/>
            <person name="Guo Y."/>
            <person name="Li N."/>
            <person name="Frace M.A."/>
            <person name="Tang K."/>
            <person name="Zhang L."/>
            <person name="Feng Y."/>
            <person name="Xiao L."/>
        </authorList>
    </citation>
    <scope>NUCLEOTIDE SEQUENCE [LARGE SCALE GENOMIC DNA]</scope>
    <source>
        <strain evidence="2">30847</strain>
    </source>
</reference>
<dbReference type="AlphaFoldDB" id="A0A1J4MR18"/>
<dbReference type="SMART" id="SM00580">
    <property type="entry name" value="PUG"/>
    <property type="match status" value="1"/>
</dbReference>
<dbReference type="CDD" id="cd09212">
    <property type="entry name" value="PUB"/>
    <property type="match status" value="1"/>
</dbReference>
<keyword evidence="3" id="KW-1185">Reference proteome</keyword>
<dbReference type="SUPFAM" id="SSF143503">
    <property type="entry name" value="PUG domain-like"/>
    <property type="match status" value="1"/>
</dbReference>
<dbReference type="RefSeq" id="XP_067068543.1">
    <property type="nucleotide sequence ID" value="XM_067213046.1"/>
</dbReference>
<accession>A0A1J4MR18</accession>
<evidence type="ECO:0000313" key="3">
    <source>
        <dbReference type="Proteomes" id="UP000186804"/>
    </source>
</evidence>
<dbReference type="Pfam" id="PF09409">
    <property type="entry name" value="PUB"/>
    <property type="match status" value="1"/>
</dbReference>
<dbReference type="OrthoDB" id="336240at2759"/>
<organism evidence="2 3">
    <name type="scientific">Cryptosporidium andersoni</name>
    <dbReference type="NCBI Taxonomy" id="117008"/>
    <lineage>
        <taxon>Eukaryota</taxon>
        <taxon>Sar</taxon>
        <taxon>Alveolata</taxon>
        <taxon>Apicomplexa</taxon>
        <taxon>Conoidasida</taxon>
        <taxon>Coccidia</taxon>
        <taxon>Eucoccidiorida</taxon>
        <taxon>Eimeriorina</taxon>
        <taxon>Cryptosporidiidae</taxon>
        <taxon>Cryptosporidium</taxon>
    </lineage>
</organism>
<evidence type="ECO:0000259" key="1">
    <source>
        <dbReference type="Pfam" id="PF09409"/>
    </source>
</evidence>
<protein>
    <recommendedName>
        <fullName evidence="1">PUB domain-containing protein</fullName>
    </recommendedName>
</protein>
<feature type="domain" description="PUB" evidence="1">
    <location>
        <begin position="514"/>
        <end position="585"/>
    </location>
</feature>
<proteinExistence type="predicted"/>
<dbReference type="EMBL" id="LRBS01000053">
    <property type="protein sequence ID" value="OII76697.1"/>
    <property type="molecule type" value="Genomic_DNA"/>
</dbReference>
<gene>
    <name evidence="2" type="ORF">cand_028180</name>
</gene>
<dbReference type="InterPro" id="IPR018997">
    <property type="entry name" value="PUB_domain"/>
</dbReference>
<dbReference type="Gene3D" id="1.20.58.2190">
    <property type="match status" value="1"/>
</dbReference>
<dbReference type="GeneID" id="92367002"/>
<dbReference type="PANTHER" id="PTHR46713:SF1">
    <property type="entry name" value="F13M7.16 PROTEIN"/>
    <property type="match status" value="1"/>
</dbReference>
<dbReference type="PANTHER" id="PTHR46713">
    <property type="entry name" value="F13M7.16 PROTEIN"/>
    <property type="match status" value="1"/>
</dbReference>
<dbReference type="Proteomes" id="UP000186804">
    <property type="component" value="Unassembled WGS sequence"/>
</dbReference>
<name>A0A1J4MR18_9CRYT</name>
<dbReference type="InterPro" id="IPR036339">
    <property type="entry name" value="PUB-like_dom_sf"/>
</dbReference>
<dbReference type="VEuPathDB" id="CryptoDB:cand_028180"/>
<comment type="caution">
    <text evidence="2">The sequence shown here is derived from an EMBL/GenBank/DDBJ whole genome shotgun (WGS) entry which is preliminary data.</text>
</comment>
<evidence type="ECO:0000313" key="2">
    <source>
        <dbReference type="EMBL" id="OII76697.1"/>
    </source>
</evidence>
<sequence length="614" mass="70142">MGGICSKSTGNIKTTENIDMIHPAPMLTSPGVKNRIDKPWRDLKDLNFIGNPIKISNTPYTVEYITPSLFYCLWSQSRHAYPTGNYNITFIDCQSFYYEVKIFEAKTEEDTAIAKLTSRGALVKRTVKGALQPFKTLAKRSSSLYDKKVHHYGDSKKQLLSKAVMKYAETINEWLSYQVNSKILVLFDHLWEGNASIRGDRVSHESQLLIDLLQACSCKPNRIFILAGGFATLSPRYEDCIDDDPLSSEFTQSISMMKAPCEILPSFPSRGNFSILSSDVEFLSQMNWDKYNNTFVIERVVNLTNDPKLFRFPRSVNIQYYNLPCYETSNPPYVSALNIIRQSYHLNKCTLLVDSTGDLHVMNIISMFLVEIGYEPSSVINFLTQRKIGLSFDGNMNDILTDSYRKNTHCKEKDRPIRPIIWLPMYNLSKGDKKVAQNSIICTSTDEGYEETNLKSTNKNIKENKEINNSKCSQNEDLSSDEIDITPDEIYKIISNLRKMDTRASTDSRYEGSEVDECIKTLIIILSNVLNSPTEEKYRKISIENKRYNETIAKFPGASKILLLAGFVQNDKEIKLPLETNLIKIKMILTWLKQETANNIAFKKRLGYNSSIKL</sequence>